<dbReference type="CDD" id="cd11386">
    <property type="entry name" value="MCP_signal"/>
    <property type="match status" value="1"/>
</dbReference>
<feature type="transmembrane region" description="Helical" evidence="5">
    <location>
        <begin position="304"/>
        <end position="326"/>
    </location>
</feature>
<reference evidence="8 9" key="1">
    <citation type="journal article" date="2019" name="Int. J. Syst. Evol. Microbiol.">
        <title>The Global Catalogue of Microorganisms (GCM) 10K type strain sequencing project: providing services to taxonomists for standard genome sequencing and annotation.</title>
        <authorList>
            <consortium name="The Broad Institute Genomics Platform"/>
            <consortium name="The Broad Institute Genome Sequencing Center for Infectious Disease"/>
            <person name="Wu L."/>
            <person name="Ma J."/>
        </authorList>
    </citation>
    <scope>NUCLEOTIDE SEQUENCE [LARGE SCALE GENOMIC DNA]</scope>
    <source>
        <strain evidence="8 9">JCM 15608</strain>
    </source>
</reference>
<evidence type="ECO:0000313" key="9">
    <source>
        <dbReference type="Proteomes" id="UP001500021"/>
    </source>
</evidence>
<dbReference type="Pfam" id="PF00672">
    <property type="entry name" value="HAMP"/>
    <property type="match status" value="1"/>
</dbReference>
<proteinExistence type="inferred from homology"/>
<evidence type="ECO:0000256" key="4">
    <source>
        <dbReference type="PROSITE-ProRule" id="PRU00284"/>
    </source>
</evidence>
<dbReference type="SMART" id="SM00283">
    <property type="entry name" value="MA"/>
    <property type="match status" value="1"/>
</dbReference>
<keyword evidence="5" id="KW-0472">Membrane</keyword>
<dbReference type="RefSeq" id="WP_343815516.1">
    <property type="nucleotide sequence ID" value="NZ_BAAAFA010000002.1"/>
</dbReference>
<evidence type="ECO:0000256" key="5">
    <source>
        <dbReference type="SAM" id="Phobius"/>
    </source>
</evidence>
<dbReference type="EMBL" id="BAAAFA010000002">
    <property type="protein sequence ID" value="GAA0813602.1"/>
    <property type="molecule type" value="Genomic_DNA"/>
</dbReference>
<evidence type="ECO:0000313" key="8">
    <source>
        <dbReference type="EMBL" id="GAA0813602.1"/>
    </source>
</evidence>
<keyword evidence="5" id="KW-1133">Transmembrane helix</keyword>
<dbReference type="PANTHER" id="PTHR32089:SF112">
    <property type="entry name" value="LYSOZYME-LIKE PROTEIN-RELATED"/>
    <property type="match status" value="1"/>
</dbReference>
<comment type="caution">
    <text evidence="8">The sequence shown here is derived from an EMBL/GenBank/DDBJ whole genome shotgun (WGS) entry which is preliminary data.</text>
</comment>
<dbReference type="SMART" id="SM00304">
    <property type="entry name" value="HAMP"/>
    <property type="match status" value="1"/>
</dbReference>
<protein>
    <submittedName>
        <fullName evidence="8">Methyl-accepting chemotaxis protein</fullName>
    </submittedName>
</protein>
<organism evidence="8 9">
    <name type="scientific">Colwellia asteriadis</name>
    <dbReference type="NCBI Taxonomy" id="517723"/>
    <lineage>
        <taxon>Bacteria</taxon>
        <taxon>Pseudomonadati</taxon>
        <taxon>Pseudomonadota</taxon>
        <taxon>Gammaproteobacteria</taxon>
        <taxon>Alteromonadales</taxon>
        <taxon>Colwelliaceae</taxon>
        <taxon>Colwellia</taxon>
    </lineage>
</organism>
<evidence type="ECO:0000256" key="3">
    <source>
        <dbReference type="ARBA" id="ARBA00029447"/>
    </source>
</evidence>
<dbReference type="SUPFAM" id="SSF58104">
    <property type="entry name" value="Methyl-accepting chemotaxis protein (MCP) signaling domain"/>
    <property type="match status" value="1"/>
</dbReference>
<evidence type="ECO:0000256" key="1">
    <source>
        <dbReference type="ARBA" id="ARBA00004370"/>
    </source>
</evidence>
<dbReference type="PROSITE" id="PS50111">
    <property type="entry name" value="CHEMOTAXIS_TRANSDUC_2"/>
    <property type="match status" value="1"/>
</dbReference>
<dbReference type="CDD" id="cd06225">
    <property type="entry name" value="HAMP"/>
    <property type="match status" value="1"/>
</dbReference>
<keyword evidence="2 4" id="KW-0807">Transducer</keyword>
<feature type="transmembrane region" description="Helical" evidence="5">
    <location>
        <begin position="9"/>
        <end position="29"/>
    </location>
</feature>
<gene>
    <name evidence="8" type="ORF">GCM10009111_09220</name>
</gene>
<comment type="similarity">
    <text evidence="3">Belongs to the methyl-accepting chemotaxis (MCP) protein family.</text>
</comment>
<evidence type="ECO:0000259" key="7">
    <source>
        <dbReference type="PROSITE" id="PS50885"/>
    </source>
</evidence>
<evidence type="ECO:0000256" key="2">
    <source>
        <dbReference type="ARBA" id="ARBA00023224"/>
    </source>
</evidence>
<dbReference type="InterPro" id="IPR004089">
    <property type="entry name" value="MCPsignal_dom"/>
</dbReference>
<sequence length="659" mass="70844">MKLTISQRLYAGFAIVILLMLTISTVIWLKSQKIQQIVDEVQSDDIPGVILYLQVLDEVGDMQSSMLEYLTGEVNEVKVFNESYAEFNTQFEKLKLIESAKATDREKMAKIKNLVDTFAAQAKEEVFSRYNPETERWAFTLIKELEKTSVRELESLLDISKKEALKNDLSSAVLYLELIDEAGDLIASLTGFIAGDINKKSAFDEDKKSLAEYLSQLQKLEQSPQNQANLVKIGQLSQKIIAAGEEAFAKFDPTARASALKAADKMERELFNVVEDILDKSSDEEKVDASKGIDETLTSINDQLFTLVVISIIAIIAAIAISHYLATNINKRLNNVLNVANKVSEGDLTADPIVDDSGDEIGAIAIAMNTMSKSLNDLIKDINNVSNSVASSSNDILGATIEMTNSCNEQAHKASIISVAVEEMTATVNEVASQSSAAATSASESGVQATTGGNVVKQTVQGINLLSEAVNSTAEMVNKLGARSTEIGDVIQVINGIAEQTNLLALNAAIEAARAGEQGRGFAVVADEVRTLAARTTQATQEVAKSIGAIQSDTTAVIASIDQGIDQASKSVELANKAGDSLDIIMAGTQSIEAMITSIAAACEEQSATTIEISRDVVAISGSSSEILDVTNQTSEKASRMNELSDQMKNLVNRFKLRA</sequence>
<dbReference type="PROSITE" id="PS50885">
    <property type="entry name" value="HAMP"/>
    <property type="match status" value="1"/>
</dbReference>
<dbReference type="PANTHER" id="PTHR32089">
    <property type="entry name" value="METHYL-ACCEPTING CHEMOTAXIS PROTEIN MCPB"/>
    <property type="match status" value="1"/>
</dbReference>
<feature type="domain" description="HAMP" evidence="7">
    <location>
        <begin position="327"/>
        <end position="380"/>
    </location>
</feature>
<accession>A0ABN1L517</accession>
<dbReference type="Pfam" id="PF00015">
    <property type="entry name" value="MCPsignal"/>
    <property type="match status" value="1"/>
</dbReference>
<dbReference type="Proteomes" id="UP001500021">
    <property type="component" value="Unassembled WGS sequence"/>
</dbReference>
<keyword evidence="9" id="KW-1185">Reference proteome</keyword>
<dbReference type="InterPro" id="IPR003660">
    <property type="entry name" value="HAMP_dom"/>
</dbReference>
<feature type="domain" description="Methyl-accepting transducer" evidence="6">
    <location>
        <begin position="385"/>
        <end position="621"/>
    </location>
</feature>
<evidence type="ECO:0000259" key="6">
    <source>
        <dbReference type="PROSITE" id="PS50111"/>
    </source>
</evidence>
<name>A0ABN1L517_9GAMM</name>
<dbReference type="Gene3D" id="1.10.287.950">
    <property type="entry name" value="Methyl-accepting chemotaxis protein"/>
    <property type="match status" value="1"/>
</dbReference>
<keyword evidence="5" id="KW-0812">Transmembrane</keyword>
<comment type="subcellular location">
    <subcellularLocation>
        <location evidence="1">Membrane</location>
    </subcellularLocation>
</comment>